<protein>
    <submittedName>
        <fullName evidence="1">Uncharacterized protein</fullName>
    </submittedName>
</protein>
<dbReference type="CDD" id="cd01450">
    <property type="entry name" value="vWFA_subfamily_ECM"/>
    <property type="match status" value="1"/>
</dbReference>
<dbReference type="PANTHER" id="PTHR24020:SF84">
    <property type="entry name" value="VWFA DOMAIN-CONTAINING PROTEIN"/>
    <property type="match status" value="1"/>
</dbReference>
<dbReference type="SUPFAM" id="SSF53300">
    <property type="entry name" value="vWA-like"/>
    <property type="match status" value="1"/>
</dbReference>
<reference evidence="1" key="1">
    <citation type="submission" date="2022-03" db="EMBL/GenBank/DDBJ databases">
        <authorList>
            <person name="Martin C."/>
        </authorList>
    </citation>
    <scope>NUCLEOTIDE SEQUENCE</scope>
</reference>
<comment type="caution">
    <text evidence="1">The sequence shown here is derived from an EMBL/GenBank/DDBJ whole genome shotgun (WGS) entry which is preliminary data.</text>
</comment>
<dbReference type="AlphaFoldDB" id="A0A8J1UQE0"/>
<name>A0A8J1UQE0_OWEFU</name>
<accession>A0A8J1UQE0</accession>
<dbReference type="InterPro" id="IPR050525">
    <property type="entry name" value="ECM_Assembly_Org"/>
</dbReference>
<dbReference type="PROSITE" id="PS50234">
    <property type="entry name" value="VWFA"/>
    <property type="match status" value="1"/>
</dbReference>
<organism evidence="1 2">
    <name type="scientific">Owenia fusiformis</name>
    <name type="common">Polychaete worm</name>
    <dbReference type="NCBI Taxonomy" id="6347"/>
    <lineage>
        <taxon>Eukaryota</taxon>
        <taxon>Metazoa</taxon>
        <taxon>Spiralia</taxon>
        <taxon>Lophotrochozoa</taxon>
        <taxon>Annelida</taxon>
        <taxon>Polychaeta</taxon>
        <taxon>Sedentaria</taxon>
        <taxon>Canalipalpata</taxon>
        <taxon>Sabellida</taxon>
        <taxon>Oweniida</taxon>
        <taxon>Oweniidae</taxon>
        <taxon>Owenia</taxon>
    </lineage>
</organism>
<dbReference type="InterPro" id="IPR002035">
    <property type="entry name" value="VWF_A"/>
</dbReference>
<dbReference type="InterPro" id="IPR036465">
    <property type="entry name" value="vWFA_dom_sf"/>
</dbReference>
<keyword evidence="2" id="KW-1185">Reference proteome</keyword>
<gene>
    <name evidence="1" type="ORF">OFUS_LOCUS8894</name>
</gene>
<dbReference type="Gene3D" id="3.40.50.410">
    <property type="entry name" value="von Willebrand factor, type A domain"/>
    <property type="match status" value="1"/>
</dbReference>
<proteinExistence type="predicted"/>
<dbReference type="SMART" id="SM00327">
    <property type="entry name" value="VWA"/>
    <property type="match status" value="1"/>
</dbReference>
<dbReference type="Proteomes" id="UP000749559">
    <property type="component" value="Unassembled WGS sequence"/>
</dbReference>
<dbReference type="EMBL" id="CAIIXF020000004">
    <property type="protein sequence ID" value="CAH1782444.1"/>
    <property type="molecule type" value="Genomic_DNA"/>
</dbReference>
<sequence length="323" mass="36410">MMMMYGVILAATCLVTHVSTRRTCFSEVDCDATNKEYCCGCDKMFLDGYDNEPKTPYFMLTQGACKSRSCLTKPDENAPIGTCARELWEGFEKKRTGEPVCGVDLVFDINISRSTSRAGVNVWFEEVADGLVREFMKRLVKQLRIGRTSKQSLVGAMGYYGDTRRHFGVRQNPNIGDLLTAIDGIDLSYVRKSKPYKSFNAIRENFFGDTKDGARKMNKNVVIVFDDGVFSRGDRRGRAWDKFNKAVKALHEVAEVFVIGIRNGYQVTTEDALPNLTLMASEPKETHLITTSIEKFSNGRLDELVFETIRVLPTDCLINHPPE</sequence>
<evidence type="ECO:0000313" key="1">
    <source>
        <dbReference type="EMBL" id="CAH1782444.1"/>
    </source>
</evidence>
<dbReference type="Pfam" id="PF00092">
    <property type="entry name" value="VWA"/>
    <property type="match status" value="1"/>
</dbReference>
<dbReference type="PANTHER" id="PTHR24020">
    <property type="entry name" value="COLLAGEN ALPHA"/>
    <property type="match status" value="1"/>
</dbReference>
<evidence type="ECO:0000313" key="2">
    <source>
        <dbReference type="Proteomes" id="UP000749559"/>
    </source>
</evidence>